<evidence type="ECO:0000256" key="6">
    <source>
        <dbReference type="ARBA" id="ARBA00022801"/>
    </source>
</evidence>
<keyword evidence="4" id="KW-0540">Nuclease</keyword>
<dbReference type="Pfam" id="PF13359">
    <property type="entry name" value="DDE_Tnp_4"/>
    <property type="match status" value="1"/>
</dbReference>
<dbReference type="GO" id="GO:0016787">
    <property type="term" value="F:hydrolase activity"/>
    <property type="evidence" value="ECO:0007669"/>
    <property type="project" value="UniProtKB-KW"/>
</dbReference>
<dbReference type="InterPro" id="IPR045249">
    <property type="entry name" value="HARBI1-like"/>
</dbReference>
<dbReference type="PANTHER" id="PTHR22930">
    <property type="match status" value="1"/>
</dbReference>
<dbReference type="Proteomes" id="UP000472260">
    <property type="component" value="Unassembled WGS sequence"/>
</dbReference>
<sequence length="360" mass="41234">DVDHYYCCCYYFRFVFRRTRRSVWLGEYHRLVEELKLDGSRFKEYFRMSRAQFEVLLQKIGPSITRRDTNYREAISSEERLSICLRYLSTGDSFRSIAFSYRVGYCTVARIVKDVCEAIWSGMVQEYMPFPEQHHWKKIAEDFHRLWNFPNCLGAIDGKHVAIQAPSSTGSMYYNYKGSFSIVLLAVVDARYLFRMVDVGAYGKSSDGGTLCASDFGKALHQGTLDLPEDAPLPGAEDLQPVPHVFVGDEAFPLKKNLLRPYPGKHLDREKHVFNYRLSPKGADAVVKATCILHNFLRFEDAGEEEGSCVPLPLEQQLAMQPIQRVGSNNASREALEIRQRYTTYFSSPAGEVAWQHSVL</sequence>
<keyword evidence="6" id="KW-0378">Hydrolase</keyword>
<reference evidence="9" key="2">
    <citation type="submission" date="2025-09" db="UniProtKB">
        <authorList>
            <consortium name="Ensembl"/>
        </authorList>
    </citation>
    <scope>IDENTIFICATION</scope>
</reference>
<evidence type="ECO:0000256" key="3">
    <source>
        <dbReference type="ARBA" id="ARBA00006958"/>
    </source>
</evidence>
<feature type="domain" description="DDE Tnp4" evidence="8">
    <location>
        <begin position="156"/>
        <end position="279"/>
    </location>
</feature>
<evidence type="ECO:0000313" key="10">
    <source>
        <dbReference type="Proteomes" id="UP000472260"/>
    </source>
</evidence>
<dbReference type="PANTHER" id="PTHR22930:SF269">
    <property type="entry name" value="NUCLEASE HARBI1-LIKE PROTEIN"/>
    <property type="match status" value="1"/>
</dbReference>
<evidence type="ECO:0000259" key="8">
    <source>
        <dbReference type="Pfam" id="PF13359"/>
    </source>
</evidence>
<comment type="similarity">
    <text evidence="3">Belongs to the HARBI1 family.</text>
</comment>
<keyword evidence="7" id="KW-0539">Nucleus</keyword>
<comment type="cofactor">
    <cofactor evidence="1">
        <name>a divalent metal cation</name>
        <dbReference type="ChEBI" id="CHEBI:60240"/>
    </cofactor>
</comment>
<evidence type="ECO:0000313" key="9">
    <source>
        <dbReference type="Ensembl" id="ENSSANP00000087302.1"/>
    </source>
</evidence>
<dbReference type="Ensembl" id="ENSSANT00000092763.1">
    <property type="protein sequence ID" value="ENSSANP00000087302.1"/>
    <property type="gene ID" value="ENSSANG00000043199.1"/>
</dbReference>
<reference evidence="9" key="1">
    <citation type="submission" date="2025-08" db="UniProtKB">
        <authorList>
            <consortium name="Ensembl"/>
        </authorList>
    </citation>
    <scope>IDENTIFICATION</scope>
</reference>
<dbReference type="InterPro" id="IPR027806">
    <property type="entry name" value="HARBI1_dom"/>
</dbReference>
<dbReference type="GO" id="GO:0005634">
    <property type="term" value="C:nucleus"/>
    <property type="evidence" value="ECO:0007669"/>
    <property type="project" value="UniProtKB-SubCell"/>
</dbReference>
<organism evidence="9 10">
    <name type="scientific">Sinocyclocheilus anshuiensis</name>
    <dbReference type="NCBI Taxonomy" id="1608454"/>
    <lineage>
        <taxon>Eukaryota</taxon>
        <taxon>Metazoa</taxon>
        <taxon>Chordata</taxon>
        <taxon>Craniata</taxon>
        <taxon>Vertebrata</taxon>
        <taxon>Euteleostomi</taxon>
        <taxon>Actinopterygii</taxon>
        <taxon>Neopterygii</taxon>
        <taxon>Teleostei</taxon>
        <taxon>Ostariophysi</taxon>
        <taxon>Cypriniformes</taxon>
        <taxon>Cyprinidae</taxon>
        <taxon>Cyprininae</taxon>
        <taxon>Sinocyclocheilus</taxon>
    </lineage>
</organism>
<evidence type="ECO:0000256" key="2">
    <source>
        <dbReference type="ARBA" id="ARBA00004123"/>
    </source>
</evidence>
<evidence type="ECO:0000256" key="1">
    <source>
        <dbReference type="ARBA" id="ARBA00001968"/>
    </source>
</evidence>
<keyword evidence="10" id="KW-1185">Reference proteome</keyword>
<accession>A0A671RVC8</accession>
<keyword evidence="5" id="KW-0479">Metal-binding</keyword>
<evidence type="ECO:0000256" key="7">
    <source>
        <dbReference type="ARBA" id="ARBA00023242"/>
    </source>
</evidence>
<proteinExistence type="inferred from homology"/>
<protein>
    <submittedName>
        <fullName evidence="9">Zgc:194221</fullName>
    </submittedName>
</protein>
<comment type="subcellular location">
    <subcellularLocation>
        <location evidence="2">Nucleus</location>
    </subcellularLocation>
</comment>
<dbReference type="GO" id="GO:0004518">
    <property type="term" value="F:nuclease activity"/>
    <property type="evidence" value="ECO:0007669"/>
    <property type="project" value="UniProtKB-KW"/>
</dbReference>
<evidence type="ECO:0000256" key="4">
    <source>
        <dbReference type="ARBA" id="ARBA00022722"/>
    </source>
</evidence>
<dbReference type="AlphaFoldDB" id="A0A671RVC8"/>
<dbReference type="GO" id="GO:0046872">
    <property type="term" value="F:metal ion binding"/>
    <property type="evidence" value="ECO:0007669"/>
    <property type="project" value="UniProtKB-KW"/>
</dbReference>
<evidence type="ECO:0000256" key="5">
    <source>
        <dbReference type="ARBA" id="ARBA00022723"/>
    </source>
</evidence>
<name>A0A671RVC8_9TELE</name>